<feature type="transmembrane region" description="Helical" evidence="1">
    <location>
        <begin position="301"/>
        <end position="319"/>
    </location>
</feature>
<keyword evidence="1" id="KW-0812">Transmembrane</keyword>
<accession>A0A6A6ZF75</accession>
<dbReference type="AlphaFoldDB" id="A0A6A6ZF75"/>
<evidence type="ECO:0000313" key="4">
    <source>
        <dbReference type="Proteomes" id="UP000799424"/>
    </source>
</evidence>
<proteinExistence type="predicted"/>
<dbReference type="PANTHER" id="PTHR35043:SF7">
    <property type="entry name" value="TRANSCRIPTION FACTOR DOMAIN-CONTAINING PROTEIN"/>
    <property type="match status" value="1"/>
</dbReference>
<protein>
    <submittedName>
        <fullName evidence="3">Uncharacterized protein</fullName>
    </submittedName>
</protein>
<feature type="chain" id="PRO_5025666435" evidence="2">
    <location>
        <begin position="17"/>
        <end position="402"/>
    </location>
</feature>
<name>A0A6A6ZF75_9PLEO</name>
<feature type="transmembrane region" description="Helical" evidence="1">
    <location>
        <begin position="214"/>
        <end position="229"/>
    </location>
</feature>
<dbReference type="OrthoDB" id="9451547at2759"/>
<gene>
    <name evidence="3" type="ORF">CC86DRAFT_362044</name>
</gene>
<dbReference type="EMBL" id="MU006243">
    <property type="protein sequence ID" value="KAF2819771.1"/>
    <property type="molecule type" value="Genomic_DNA"/>
</dbReference>
<keyword evidence="1" id="KW-0472">Membrane</keyword>
<evidence type="ECO:0000256" key="2">
    <source>
        <dbReference type="SAM" id="SignalP"/>
    </source>
</evidence>
<keyword evidence="4" id="KW-1185">Reference proteome</keyword>
<sequence length="402" mass="45306">MLVLFLTLVAVVAAGAKDPTIDGDPDGKQGWYSAPNYRSTLDIIWPCLLTVFLCCWTAIHPDIPPPSSTWQQRYLDRTACLFLGAVAPEIFVHFAFRERFMAKKDYESMVSVLGRESCSMTHAFYAGMGGFASPSPHDTDNKDLRYLLPDTIALCLLDGEIDTDSFITEDEIRDKGKADGLIKTLTLFQIFWLLVQSIARLIQHLPLSTLETSTLAYLPCAILIYYLWWNKPYEANIPTRINIAPRGTYTIKTTTGSSEMTPEASFKSETHYFLTIGVFIVVGAIHLAAWNSGFATPLERIAWRVCSLVIMVSMPALWIGNRVVIRTIQCQWTIKSHSWDDLDNKHGLLWLKRPWVGICTILPVLYGLARLYLVAEVFVGLRAAPKGIYKTPEWTDFIPHFG</sequence>
<feature type="signal peptide" evidence="2">
    <location>
        <begin position="1"/>
        <end position="16"/>
    </location>
</feature>
<feature type="transmembrane region" description="Helical" evidence="1">
    <location>
        <begin position="270"/>
        <end position="289"/>
    </location>
</feature>
<reference evidence="3" key="1">
    <citation type="journal article" date="2020" name="Stud. Mycol.">
        <title>101 Dothideomycetes genomes: a test case for predicting lifestyles and emergence of pathogens.</title>
        <authorList>
            <person name="Haridas S."/>
            <person name="Albert R."/>
            <person name="Binder M."/>
            <person name="Bloem J."/>
            <person name="Labutti K."/>
            <person name="Salamov A."/>
            <person name="Andreopoulos B."/>
            <person name="Baker S."/>
            <person name="Barry K."/>
            <person name="Bills G."/>
            <person name="Bluhm B."/>
            <person name="Cannon C."/>
            <person name="Castanera R."/>
            <person name="Culley D."/>
            <person name="Daum C."/>
            <person name="Ezra D."/>
            <person name="Gonzalez J."/>
            <person name="Henrissat B."/>
            <person name="Kuo A."/>
            <person name="Liang C."/>
            <person name="Lipzen A."/>
            <person name="Lutzoni F."/>
            <person name="Magnuson J."/>
            <person name="Mondo S."/>
            <person name="Nolan M."/>
            <person name="Ohm R."/>
            <person name="Pangilinan J."/>
            <person name="Park H.-J."/>
            <person name="Ramirez L."/>
            <person name="Alfaro M."/>
            <person name="Sun H."/>
            <person name="Tritt A."/>
            <person name="Yoshinaga Y."/>
            <person name="Zwiers L.-H."/>
            <person name="Turgeon B."/>
            <person name="Goodwin S."/>
            <person name="Spatafora J."/>
            <person name="Crous P."/>
            <person name="Grigoriev I."/>
        </authorList>
    </citation>
    <scope>NUCLEOTIDE SEQUENCE</scope>
    <source>
        <strain evidence="3">CBS 113818</strain>
    </source>
</reference>
<organism evidence="3 4">
    <name type="scientific">Ophiobolus disseminans</name>
    <dbReference type="NCBI Taxonomy" id="1469910"/>
    <lineage>
        <taxon>Eukaryota</taxon>
        <taxon>Fungi</taxon>
        <taxon>Dikarya</taxon>
        <taxon>Ascomycota</taxon>
        <taxon>Pezizomycotina</taxon>
        <taxon>Dothideomycetes</taxon>
        <taxon>Pleosporomycetidae</taxon>
        <taxon>Pleosporales</taxon>
        <taxon>Pleosporineae</taxon>
        <taxon>Phaeosphaeriaceae</taxon>
        <taxon>Ophiobolus</taxon>
    </lineage>
</organism>
<dbReference type="Proteomes" id="UP000799424">
    <property type="component" value="Unassembled WGS sequence"/>
</dbReference>
<keyword evidence="1" id="KW-1133">Transmembrane helix</keyword>
<feature type="transmembrane region" description="Helical" evidence="1">
    <location>
        <begin position="79"/>
        <end position="96"/>
    </location>
</feature>
<evidence type="ECO:0000256" key="1">
    <source>
        <dbReference type="SAM" id="Phobius"/>
    </source>
</evidence>
<feature type="transmembrane region" description="Helical" evidence="1">
    <location>
        <begin position="355"/>
        <end position="381"/>
    </location>
</feature>
<keyword evidence="2" id="KW-0732">Signal</keyword>
<dbReference type="PANTHER" id="PTHR35043">
    <property type="entry name" value="TRANSCRIPTION FACTOR DOMAIN-CONTAINING PROTEIN"/>
    <property type="match status" value="1"/>
</dbReference>
<feature type="transmembrane region" description="Helical" evidence="1">
    <location>
        <begin position="40"/>
        <end position="59"/>
    </location>
</feature>
<evidence type="ECO:0000313" key="3">
    <source>
        <dbReference type="EMBL" id="KAF2819771.1"/>
    </source>
</evidence>